<sequence>MFFILLSLVRPLFLVAATVHLNRRGLLCSSSLADFLALSLWETKHTLPCCSLKQEFVVFKKVYCIYRQLSTN</sequence>
<reference evidence="2" key="1">
    <citation type="submission" date="2019-09" db="EMBL/GenBank/DDBJ databases">
        <title>Organ-specific transcriptomic study of the physiology of the cattle tick, Rhipicephalus microplus.</title>
        <authorList>
            <person name="Tirloni L."/>
            <person name="Braz G."/>
            <person name="Gandara A.C.P."/>
            <person name="Sabadin G.A."/>
            <person name="da Silva R.M."/>
            <person name="Guizzo M.G."/>
            <person name="Machado J.A."/>
            <person name="Costa E.P."/>
            <person name="Gomes H.F."/>
            <person name="Moraes J."/>
            <person name="Mota M.B.S."/>
            <person name="Mesquita R.D."/>
            <person name="Alvarenga P.H."/>
            <person name="Alves F."/>
            <person name="Seixas A."/>
            <person name="da Fonseca R.N."/>
            <person name="Fogaca A."/>
            <person name="Logullo C."/>
            <person name="Tanaka A."/>
            <person name="Daffre S."/>
            <person name="Termignoni C."/>
            <person name="Vaz I.S.Jr."/>
            <person name="Oliveira P.L."/>
            <person name="Ribeiro J.M."/>
        </authorList>
    </citation>
    <scope>NUCLEOTIDE SEQUENCE</scope>
    <source>
        <strain evidence="2">Porto Alegre</strain>
    </source>
</reference>
<proteinExistence type="predicted"/>
<name>A0A6M2DCW5_RHIMP</name>
<dbReference type="EMBL" id="GHWJ01010753">
    <property type="protein sequence ID" value="NOV43490.1"/>
    <property type="molecule type" value="Transcribed_RNA"/>
</dbReference>
<protein>
    <submittedName>
        <fullName evidence="2">Putative secreted protein</fullName>
    </submittedName>
</protein>
<organism evidence="2">
    <name type="scientific">Rhipicephalus microplus</name>
    <name type="common">Cattle tick</name>
    <name type="synonym">Boophilus microplus</name>
    <dbReference type="NCBI Taxonomy" id="6941"/>
    <lineage>
        <taxon>Eukaryota</taxon>
        <taxon>Metazoa</taxon>
        <taxon>Ecdysozoa</taxon>
        <taxon>Arthropoda</taxon>
        <taxon>Chelicerata</taxon>
        <taxon>Arachnida</taxon>
        <taxon>Acari</taxon>
        <taxon>Parasitiformes</taxon>
        <taxon>Ixodida</taxon>
        <taxon>Ixodoidea</taxon>
        <taxon>Ixodidae</taxon>
        <taxon>Rhipicephalinae</taxon>
        <taxon>Rhipicephalus</taxon>
        <taxon>Boophilus</taxon>
    </lineage>
</organism>
<evidence type="ECO:0000256" key="1">
    <source>
        <dbReference type="SAM" id="SignalP"/>
    </source>
</evidence>
<feature type="signal peptide" evidence="1">
    <location>
        <begin position="1"/>
        <end position="17"/>
    </location>
</feature>
<dbReference type="AlphaFoldDB" id="A0A6M2DCW5"/>
<accession>A0A6M2DCW5</accession>
<evidence type="ECO:0000313" key="2">
    <source>
        <dbReference type="EMBL" id="NOV43490.1"/>
    </source>
</evidence>
<feature type="chain" id="PRO_5026710571" evidence="1">
    <location>
        <begin position="18"/>
        <end position="72"/>
    </location>
</feature>
<keyword evidence="1" id="KW-0732">Signal</keyword>